<organism evidence="1 2">
    <name type="scientific">Thalassotalea profundi</name>
    <dbReference type="NCBI Taxonomy" id="2036687"/>
    <lineage>
        <taxon>Bacteria</taxon>
        <taxon>Pseudomonadati</taxon>
        <taxon>Pseudomonadota</taxon>
        <taxon>Gammaproteobacteria</taxon>
        <taxon>Alteromonadales</taxon>
        <taxon>Colwelliaceae</taxon>
        <taxon>Thalassotalea</taxon>
    </lineage>
</organism>
<dbReference type="RefSeq" id="WP_189377525.1">
    <property type="nucleotide sequence ID" value="NZ_BNAH01000004.1"/>
</dbReference>
<gene>
    <name evidence="1" type="ORF">GCM10011501_13890</name>
</gene>
<dbReference type="Pfam" id="PF10117">
    <property type="entry name" value="McrBC"/>
    <property type="match status" value="1"/>
</dbReference>
<dbReference type="PANTHER" id="PTHR38733">
    <property type="entry name" value="PROTEIN MCRC"/>
    <property type="match status" value="1"/>
</dbReference>
<comment type="caution">
    <text evidence="1">The sequence shown here is derived from an EMBL/GenBank/DDBJ whole genome shotgun (WGS) entry which is preliminary data.</text>
</comment>
<dbReference type="EMBL" id="BNAH01000004">
    <property type="protein sequence ID" value="GHE85932.1"/>
    <property type="molecule type" value="Genomic_DNA"/>
</dbReference>
<dbReference type="Proteomes" id="UP000626370">
    <property type="component" value="Unassembled WGS sequence"/>
</dbReference>
<evidence type="ECO:0000313" key="2">
    <source>
        <dbReference type="Proteomes" id="UP000626370"/>
    </source>
</evidence>
<protein>
    <submittedName>
        <fullName evidence="1">McrBC 5-methylcytosine restriction system component family protein</fullName>
    </submittedName>
</protein>
<dbReference type="InterPro" id="IPR019292">
    <property type="entry name" value="McrC"/>
</dbReference>
<keyword evidence="2" id="KW-1185">Reference proteome</keyword>
<sequence>MLVVKKQVTVFEFGYLGNGDDKSGKAQASPKIKAISEKAYEYLKSLCLCDESESRFLRLKQIDSCEVLQVQNYAGVLFTPDGTQIEVLPKVAKKLASEKVEDESRGSLLMMLKALKQFRHLQTHNANLAKNKIPLLEVFISQFLSSVNTLIKRGLRSDYVRCEDNLAFLKGKLLVGNQVQHNFVNKHKFYVEYEEYLQDRPVNRLIHSALKKVANYSRSANNQKLIQELSFAFADIPMSTNIKNDFASIKLDRGMSYYEAPLAWARLILEGFSPLTMQGKSNAFSLLFPMEAVFESYVASILRKDLPERLSLKTQASSEYLVSHKQKGQDKNLFQLKPDLLLRHTAGNHENKNACVLDTKWKLINQKDEGNKYGLSQADFYQMFAYGHKYLKGKGELVLIYPSHDDFQETIEQSFNFNESDDNSELLRLWIVPFNISASVPENESRFKWPKGSCLAR</sequence>
<accession>A0ABQ3IL36</accession>
<proteinExistence type="predicted"/>
<reference evidence="2" key="1">
    <citation type="journal article" date="2019" name="Int. J. Syst. Evol. Microbiol.">
        <title>The Global Catalogue of Microorganisms (GCM) 10K type strain sequencing project: providing services to taxonomists for standard genome sequencing and annotation.</title>
        <authorList>
            <consortium name="The Broad Institute Genomics Platform"/>
            <consortium name="The Broad Institute Genome Sequencing Center for Infectious Disease"/>
            <person name="Wu L."/>
            <person name="Ma J."/>
        </authorList>
    </citation>
    <scope>NUCLEOTIDE SEQUENCE [LARGE SCALE GENOMIC DNA]</scope>
    <source>
        <strain evidence="2">CGMCC 1.15922</strain>
    </source>
</reference>
<name>A0ABQ3IL36_9GAMM</name>
<evidence type="ECO:0000313" key="1">
    <source>
        <dbReference type="EMBL" id="GHE85932.1"/>
    </source>
</evidence>
<dbReference type="PANTHER" id="PTHR38733:SF1">
    <property type="entry name" value="TYPE IV METHYL-DIRECTED RESTRICTION ENZYME ECOKMCRBC"/>
    <property type="match status" value="1"/>
</dbReference>